<dbReference type="RefSeq" id="WP_092481143.1">
    <property type="nucleotide sequence ID" value="NZ_FOXW01000010.1"/>
</dbReference>
<gene>
    <name evidence="3" type="ORF">SAMN04488506_2135</name>
</gene>
<dbReference type="InterPro" id="IPR016979">
    <property type="entry name" value="DUF2129"/>
</dbReference>
<dbReference type="EMBL" id="FOXW01000010">
    <property type="protein sequence ID" value="SFQ45666.1"/>
    <property type="molecule type" value="Genomic_DNA"/>
</dbReference>
<dbReference type="STRING" id="82801.SAMN04488506_2135"/>
<accession>A0A1I5YN66</accession>
<dbReference type="Pfam" id="PF09902">
    <property type="entry name" value="DUF2129"/>
    <property type="match status" value="1"/>
</dbReference>
<proteinExistence type="inferred from homology"/>
<evidence type="ECO:0000256" key="1">
    <source>
        <dbReference type="ARBA" id="ARBA00022490"/>
    </source>
</evidence>
<dbReference type="AlphaFoldDB" id="A0A1I5YN66"/>
<dbReference type="OrthoDB" id="2990788at2"/>
<evidence type="ECO:0000256" key="2">
    <source>
        <dbReference type="HAMAP-Rule" id="MF_01126"/>
    </source>
</evidence>
<keyword evidence="1 2" id="KW-0963">Cytoplasm</keyword>
<dbReference type="Proteomes" id="UP000199136">
    <property type="component" value="Unassembled WGS sequence"/>
</dbReference>
<comment type="similarity">
    <text evidence="2">Belongs to the UPF0298 family.</text>
</comment>
<name>A0A1I5YN66_9LACT</name>
<evidence type="ECO:0000313" key="3">
    <source>
        <dbReference type="EMBL" id="SFQ45666.1"/>
    </source>
</evidence>
<evidence type="ECO:0000313" key="4">
    <source>
        <dbReference type="Proteomes" id="UP000199136"/>
    </source>
</evidence>
<keyword evidence="4" id="KW-1185">Reference proteome</keyword>
<comment type="subcellular location">
    <subcellularLocation>
        <location evidence="2">Cytoplasm</location>
    </subcellularLocation>
</comment>
<dbReference type="HAMAP" id="MF_01126">
    <property type="entry name" value="UPF0298"/>
    <property type="match status" value="1"/>
</dbReference>
<reference evidence="3 4" key="1">
    <citation type="submission" date="2016-10" db="EMBL/GenBank/DDBJ databases">
        <authorList>
            <person name="de Groot N.N."/>
        </authorList>
    </citation>
    <scope>NUCLEOTIDE SEQUENCE [LARGE SCALE GENOMIC DNA]</scope>
    <source>
        <strain evidence="3 4">DSM 20581</strain>
    </source>
</reference>
<organism evidence="3 4">
    <name type="scientific">Desemzia incerta</name>
    <dbReference type="NCBI Taxonomy" id="82801"/>
    <lineage>
        <taxon>Bacteria</taxon>
        <taxon>Bacillati</taxon>
        <taxon>Bacillota</taxon>
        <taxon>Bacilli</taxon>
        <taxon>Lactobacillales</taxon>
        <taxon>Carnobacteriaceae</taxon>
        <taxon>Desemzia</taxon>
    </lineage>
</organism>
<dbReference type="PIRSF" id="PIRSF031653">
    <property type="entry name" value="UCP031653"/>
    <property type="match status" value="1"/>
</dbReference>
<dbReference type="GO" id="GO:0005737">
    <property type="term" value="C:cytoplasm"/>
    <property type="evidence" value="ECO:0007669"/>
    <property type="project" value="UniProtKB-SubCell"/>
</dbReference>
<sequence length="101" mass="12196">MELVINERQGIIVWVYSLKHMKTLKKQGLIHYVSKRMKYVVLYVNRSEVEAMEKKLNSFHFVRKVERSYRTDINMNFDHVLEEITQKPEEKCYENEVSEIG</sequence>
<protein>
    <recommendedName>
        <fullName evidence="2">UPF0298 protein SAMN04488506_2135</fullName>
    </recommendedName>
</protein>